<sequence>MHHQPIRRALETLALAPLALVLFASPAPARDSSALPPAVSNAMAQASPAAILEYRRKLAEYQEARAAFDAEAGAYWSQIAEKRRGRNAKRRSGQQVTLDDYVLEHPPLYNGPKRPVNPEPTEEPEPRPRKQIPVVADLLRAAQELYQFTPQRPATEVEFKRAYARYALAFGLTREQAVRVYSFETGGTGNYDVQAGIEHGGRRAISTAVGYNQLLTTNSVELLAEQGHEFIRALSEKVARTSGPARNALEHKLGVLKRMVAHAKSVPDTWSEHEKIGDTAQGWAMHAMVLDVDVGPMLQTHKLLTSVLFARAKGYTRPLTAAELEMMNLTGDGTGLDMVTMPQAMREQVPTSNFFQRGGYERNPVAIRHNTVARLLAVTDARMDSNSSNAGARELAGAF</sequence>
<evidence type="ECO:0000313" key="4">
    <source>
        <dbReference type="Proteomes" id="UP001156905"/>
    </source>
</evidence>
<dbReference type="Proteomes" id="UP001156905">
    <property type="component" value="Unassembled WGS sequence"/>
</dbReference>
<evidence type="ECO:0000256" key="1">
    <source>
        <dbReference type="SAM" id="MobiDB-lite"/>
    </source>
</evidence>
<evidence type="ECO:0000256" key="2">
    <source>
        <dbReference type="SAM" id="SignalP"/>
    </source>
</evidence>
<gene>
    <name evidence="3" type="ORF">GCM10007857_59350</name>
</gene>
<feature type="compositionally biased region" description="Basic residues" evidence="1">
    <location>
        <begin position="83"/>
        <end position="92"/>
    </location>
</feature>
<organism evidence="3 4">
    <name type="scientific">Bradyrhizobium iriomotense</name>
    <dbReference type="NCBI Taxonomy" id="441950"/>
    <lineage>
        <taxon>Bacteria</taxon>
        <taxon>Pseudomonadati</taxon>
        <taxon>Pseudomonadota</taxon>
        <taxon>Alphaproteobacteria</taxon>
        <taxon>Hyphomicrobiales</taxon>
        <taxon>Nitrobacteraceae</taxon>
        <taxon>Bradyrhizobium</taxon>
    </lineage>
</organism>
<feature type="region of interest" description="Disordered" evidence="1">
    <location>
        <begin position="83"/>
        <end position="129"/>
    </location>
</feature>
<reference evidence="4" key="1">
    <citation type="journal article" date="2019" name="Int. J. Syst. Evol. Microbiol.">
        <title>The Global Catalogue of Microorganisms (GCM) 10K type strain sequencing project: providing services to taxonomists for standard genome sequencing and annotation.</title>
        <authorList>
            <consortium name="The Broad Institute Genomics Platform"/>
            <consortium name="The Broad Institute Genome Sequencing Center for Infectious Disease"/>
            <person name="Wu L."/>
            <person name="Ma J."/>
        </authorList>
    </citation>
    <scope>NUCLEOTIDE SEQUENCE [LARGE SCALE GENOMIC DNA]</scope>
    <source>
        <strain evidence="4">NBRC 102520</strain>
    </source>
</reference>
<feature type="signal peptide" evidence="2">
    <location>
        <begin position="1"/>
        <end position="29"/>
    </location>
</feature>
<name>A0ABQ6BAT7_9BRAD</name>
<protein>
    <submittedName>
        <fullName evidence="3">Uncharacterized protein</fullName>
    </submittedName>
</protein>
<evidence type="ECO:0000313" key="3">
    <source>
        <dbReference type="EMBL" id="GLR89222.1"/>
    </source>
</evidence>
<comment type="caution">
    <text evidence="3">The sequence shown here is derived from an EMBL/GenBank/DDBJ whole genome shotgun (WGS) entry which is preliminary data.</text>
</comment>
<dbReference type="RefSeq" id="WP_284271263.1">
    <property type="nucleotide sequence ID" value="NZ_BSOW01000024.1"/>
</dbReference>
<proteinExistence type="predicted"/>
<feature type="chain" id="PRO_5045831096" evidence="2">
    <location>
        <begin position="30"/>
        <end position="399"/>
    </location>
</feature>
<dbReference type="EMBL" id="BSOW01000024">
    <property type="protein sequence ID" value="GLR89222.1"/>
    <property type="molecule type" value="Genomic_DNA"/>
</dbReference>
<keyword evidence="2" id="KW-0732">Signal</keyword>
<accession>A0ABQ6BAT7</accession>
<keyword evidence="4" id="KW-1185">Reference proteome</keyword>